<dbReference type="Proteomes" id="UP001060085">
    <property type="component" value="Linkage Group LG06"/>
</dbReference>
<protein>
    <submittedName>
        <fullName evidence="1">Uncharacterized protein</fullName>
    </submittedName>
</protein>
<proteinExistence type="predicted"/>
<name>A0ACC0AJ94_CATRO</name>
<keyword evidence="2" id="KW-1185">Reference proteome</keyword>
<comment type="caution">
    <text evidence="1">The sequence shown here is derived from an EMBL/GenBank/DDBJ whole genome shotgun (WGS) entry which is preliminary data.</text>
</comment>
<accession>A0ACC0AJ94</accession>
<organism evidence="1 2">
    <name type="scientific">Catharanthus roseus</name>
    <name type="common">Madagascar periwinkle</name>
    <name type="synonym">Vinca rosea</name>
    <dbReference type="NCBI Taxonomy" id="4058"/>
    <lineage>
        <taxon>Eukaryota</taxon>
        <taxon>Viridiplantae</taxon>
        <taxon>Streptophyta</taxon>
        <taxon>Embryophyta</taxon>
        <taxon>Tracheophyta</taxon>
        <taxon>Spermatophyta</taxon>
        <taxon>Magnoliopsida</taxon>
        <taxon>eudicotyledons</taxon>
        <taxon>Gunneridae</taxon>
        <taxon>Pentapetalae</taxon>
        <taxon>asterids</taxon>
        <taxon>lamiids</taxon>
        <taxon>Gentianales</taxon>
        <taxon>Apocynaceae</taxon>
        <taxon>Rauvolfioideae</taxon>
        <taxon>Vinceae</taxon>
        <taxon>Catharanthinae</taxon>
        <taxon>Catharanthus</taxon>
    </lineage>
</organism>
<sequence>MMDVQADHFAHLGAIWCTSFNCSQLPTHTLITYRDQLDFMPSDQRVMRQFARAQHIPDACDTRLDLHRIQLRGNNHTYLGTQHASHVEAWYQWRLCVRDGPALAYMRWYRRITRVYIRNPANRDTRSVRYQLAGVDRRIMIHFTNKFFFLFKYSHAFHLFMFTSNVVIQEPPSYPSQMAIFAKKVQTIIRRCMVSIGGTLGCTLSQHDIQQTFLVQPSRSHPREHVPDRGTRGVNRGARRQPGCGAGGGRPPVPPFLGRHGHVDSGHVEVEKGQGSRSGHPPIDPFESPNLVIPSFSLGLTPSSQSLPGGSGTLQMPPPPGLGFAPFHSPHPISFGFSRFRAPPPPSTTGSSTPHQPISQASSYDEEERKEDTNVVQYLGFKHRVGKKTTRFTLSDSP</sequence>
<dbReference type="EMBL" id="CM044706">
    <property type="protein sequence ID" value="KAI5659566.1"/>
    <property type="molecule type" value="Genomic_DNA"/>
</dbReference>
<reference evidence="2" key="1">
    <citation type="journal article" date="2023" name="Nat. Plants">
        <title>Single-cell RNA sequencing provides a high-resolution roadmap for understanding the multicellular compartmentation of specialized metabolism.</title>
        <authorList>
            <person name="Sun S."/>
            <person name="Shen X."/>
            <person name="Li Y."/>
            <person name="Li Y."/>
            <person name="Wang S."/>
            <person name="Li R."/>
            <person name="Zhang H."/>
            <person name="Shen G."/>
            <person name="Guo B."/>
            <person name="Wei J."/>
            <person name="Xu J."/>
            <person name="St-Pierre B."/>
            <person name="Chen S."/>
            <person name="Sun C."/>
        </authorList>
    </citation>
    <scope>NUCLEOTIDE SEQUENCE [LARGE SCALE GENOMIC DNA]</scope>
</reference>
<gene>
    <name evidence="1" type="ORF">M9H77_28359</name>
</gene>
<evidence type="ECO:0000313" key="1">
    <source>
        <dbReference type="EMBL" id="KAI5659566.1"/>
    </source>
</evidence>
<evidence type="ECO:0000313" key="2">
    <source>
        <dbReference type="Proteomes" id="UP001060085"/>
    </source>
</evidence>